<feature type="transmembrane region" description="Helical" evidence="8">
    <location>
        <begin position="364"/>
        <end position="383"/>
    </location>
</feature>
<feature type="signal peptide" evidence="9">
    <location>
        <begin position="1"/>
        <end position="27"/>
    </location>
</feature>
<evidence type="ECO:0000313" key="12">
    <source>
        <dbReference type="Proteomes" id="UP000288405"/>
    </source>
</evidence>
<dbReference type="PIRSF" id="PIRSF037714">
    <property type="entry name" value="TolR"/>
    <property type="match status" value="1"/>
</dbReference>
<feature type="domain" description="MotA/TolQ/ExbB proton channel" evidence="10">
    <location>
        <begin position="320"/>
        <end position="438"/>
    </location>
</feature>
<dbReference type="GO" id="GO:0005886">
    <property type="term" value="C:plasma membrane"/>
    <property type="evidence" value="ECO:0007669"/>
    <property type="project" value="UniProtKB-SubCell"/>
</dbReference>
<sequence length="455" mass="49464">MKKVMKNLMIAVAGVTLAASAAFSASAQEARSLDELLQLVQQQRAAAQRIDQERERRFMDDRADKQALLRQAQQDLRNEEQRSQRLQERYAQNEIDIGNKETELDNMVGTLGEIFGVIRGAASDTIGRISTSIVSAQFPGRHQVLESLSQARELPSIDELEELWLALLTEMTESGKVARYQGEVTLLDGGSEVRDIIRIGAFNLISSGEYLLFNDSTGQVQPIGRQPAGYILRAARNFEDTTSGYAGVYVDPSRGQILSLLTQRATLMERYHQGQTVGYAITVVLILGFIIAIYKLVTLTAVGGAIRRQLKNTDNPSSSNPLGRILKVYHENPSTDAENLELKLDEAILRETPKIESGVNIIKILAAIAPLMGLLGTVVGMIGTFQSITLFGTGDPRIMAGDISMALVTTAMGLIAALPLIVIHSIVASKSKSILHVLDEQAAGIVASHAEKKGA</sequence>
<dbReference type="PANTHER" id="PTHR30625">
    <property type="entry name" value="PROTEIN TOLQ"/>
    <property type="match status" value="1"/>
</dbReference>
<keyword evidence="12" id="KW-1185">Reference proteome</keyword>
<evidence type="ECO:0000256" key="6">
    <source>
        <dbReference type="RuleBase" id="RU004057"/>
    </source>
</evidence>
<evidence type="ECO:0000259" key="10">
    <source>
        <dbReference type="Pfam" id="PF01618"/>
    </source>
</evidence>
<dbReference type="PANTHER" id="PTHR30625:SF11">
    <property type="entry name" value="MOTA_TOLQ_EXBB PROTON CHANNEL DOMAIN-CONTAINING PROTEIN"/>
    <property type="match status" value="1"/>
</dbReference>
<organism evidence="11 12">
    <name type="scientific">Aliidiomarina sanyensis</name>
    <dbReference type="NCBI Taxonomy" id="1249555"/>
    <lineage>
        <taxon>Bacteria</taxon>
        <taxon>Pseudomonadati</taxon>
        <taxon>Pseudomonadota</taxon>
        <taxon>Gammaproteobacteria</taxon>
        <taxon>Alteromonadales</taxon>
        <taxon>Idiomarinaceae</taxon>
        <taxon>Aliidiomarina</taxon>
    </lineage>
</organism>
<dbReference type="GO" id="GO:0017038">
    <property type="term" value="P:protein import"/>
    <property type="evidence" value="ECO:0007669"/>
    <property type="project" value="TreeGrafter"/>
</dbReference>
<evidence type="ECO:0000256" key="3">
    <source>
        <dbReference type="ARBA" id="ARBA00022692"/>
    </source>
</evidence>
<keyword evidence="11" id="KW-0966">Cell projection</keyword>
<dbReference type="Pfam" id="PF01618">
    <property type="entry name" value="MotA_ExbB"/>
    <property type="match status" value="1"/>
</dbReference>
<accession>A0A432WNJ3</accession>
<reference evidence="11 12" key="1">
    <citation type="journal article" date="2011" name="Front. Microbiol.">
        <title>Genomic signatures of strain selection and enhancement in Bacillus atrophaeus var. globigii, a historical biowarfare simulant.</title>
        <authorList>
            <person name="Gibbons H.S."/>
            <person name="Broomall S.M."/>
            <person name="McNew L.A."/>
            <person name="Daligault H."/>
            <person name="Chapman C."/>
            <person name="Bruce D."/>
            <person name="Karavis M."/>
            <person name="Krepps M."/>
            <person name="McGregor P.A."/>
            <person name="Hong C."/>
            <person name="Park K.H."/>
            <person name="Akmal A."/>
            <person name="Feldman A."/>
            <person name="Lin J.S."/>
            <person name="Chang W.E."/>
            <person name="Higgs B.W."/>
            <person name="Demirev P."/>
            <person name="Lindquist J."/>
            <person name="Liem A."/>
            <person name="Fochler E."/>
            <person name="Read T.D."/>
            <person name="Tapia R."/>
            <person name="Johnson S."/>
            <person name="Bishop-Lilly K.A."/>
            <person name="Detter C."/>
            <person name="Han C."/>
            <person name="Sozhamannan S."/>
            <person name="Rosenzweig C.N."/>
            <person name="Skowronski E.W."/>
        </authorList>
    </citation>
    <scope>NUCLEOTIDE SEQUENCE [LARGE SCALE GENOMIC DNA]</scope>
    <source>
        <strain evidence="11 12">GYP-17</strain>
    </source>
</reference>
<gene>
    <name evidence="11" type="ORF">CWE11_04960</name>
</gene>
<keyword evidence="3 8" id="KW-0812">Transmembrane</keyword>
<dbReference type="Proteomes" id="UP000288405">
    <property type="component" value="Unassembled WGS sequence"/>
</dbReference>
<keyword evidence="9" id="KW-0732">Signal</keyword>
<evidence type="ECO:0000256" key="2">
    <source>
        <dbReference type="ARBA" id="ARBA00022475"/>
    </source>
</evidence>
<evidence type="ECO:0000313" key="11">
    <source>
        <dbReference type="EMBL" id="RUO35366.1"/>
    </source>
</evidence>
<keyword evidence="2" id="KW-1003">Cell membrane</keyword>
<evidence type="ECO:0000256" key="7">
    <source>
        <dbReference type="SAM" id="Coils"/>
    </source>
</evidence>
<dbReference type="OrthoDB" id="4045at2"/>
<evidence type="ECO:0000256" key="9">
    <source>
        <dbReference type="SAM" id="SignalP"/>
    </source>
</evidence>
<feature type="transmembrane region" description="Helical" evidence="8">
    <location>
        <begin position="403"/>
        <end position="423"/>
    </location>
</feature>
<comment type="subcellular location">
    <subcellularLocation>
        <location evidence="1">Cell membrane</location>
        <topology evidence="1">Multi-pass membrane protein</topology>
    </subcellularLocation>
    <subcellularLocation>
        <location evidence="6">Membrane</location>
        <topology evidence="6">Multi-pass membrane protein</topology>
    </subcellularLocation>
</comment>
<keyword evidence="6" id="KW-0653">Protein transport</keyword>
<keyword evidence="11" id="KW-0969">Cilium</keyword>
<feature type="transmembrane region" description="Helical" evidence="8">
    <location>
        <begin position="277"/>
        <end position="302"/>
    </location>
</feature>
<evidence type="ECO:0000256" key="5">
    <source>
        <dbReference type="ARBA" id="ARBA00023136"/>
    </source>
</evidence>
<evidence type="ECO:0000256" key="1">
    <source>
        <dbReference type="ARBA" id="ARBA00004651"/>
    </source>
</evidence>
<dbReference type="InterPro" id="IPR017270">
    <property type="entry name" value="MotA/TolQ/ExbB-rel"/>
</dbReference>
<keyword evidence="5 8" id="KW-0472">Membrane</keyword>
<dbReference type="InterPro" id="IPR002898">
    <property type="entry name" value="MotA_ExbB_proton_chnl"/>
</dbReference>
<feature type="chain" id="PRO_5018998118" evidence="9">
    <location>
        <begin position="28"/>
        <end position="455"/>
    </location>
</feature>
<protein>
    <submittedName>
        <fullName evidence="11">Flagellar motor protein MotA</fullName>
    </submittedName>
</protein>
<keyword evidence="4 8" id="KW-1133">Transmembrane helix</keyword>
<proteinExistence type="inferred from homology"/>
<name>A0A432WNJ3_9GAMM</name>
<keyword evidence="6" id="KW-0813">Transport</keyword>
<feature type="coiled-coil region" evidence="7">
    <location>
        <begin position="33"/>
        <end position="96"/>
    </location>
</feature>
<dbReference type="RefSeq" id="WP_126776484.1">
    <property type="nucleotide sequence ID" value="NZ_PIPM01000003.1"/>
</dbReference>
<evidence type="ECO:0000256" key="4">
    <source>
        <dbReference type="ARBA" id="ARBA00022989"/>
    </source>
</evidence>
<keyword evidence="7" id="KW-0175">Coiled coil</keyword>
<dbReference type="AlphaFoldDB" id="A0A432WNJ3"/>
<comment type="similarity">
    <text evidence="6">Belongs to the exbB/tolQ family.</text>
</comment>
<keyword evidence="11" id="KW-0282">Flagellum</keyword>
<comment type="caution">
    <text evidence="11">The sequence shown here is derived from an EMBL/GenBank/DDBJ whole genome shotgun (WGS) entry which is preliminary data.</text>
</comment>
<evidence type="ECO:0000256" key="8">
    <source>
        <dbReference type="SAM" id="Phobius"/>
    </source>
</evidence>
<dbReference type="EMBL" id="PIPM01000003">
    <property type="protein sequence ID" value="RUO35366.1"/>
    <property type="molecule type" value="Genomic_DNA"/>
</dbReference>
<dbReference type="InterPro" id="IPR050790">
    <property type="entry name" value="ExbB/TolQ_transport"/>
</dbReference>